<dbReference type="SMART" id="SM00220">
    <property type="entry name" value="S_TKc"/>
    <property type="match status" value="1"/>
</dbReference>
<evidence type="ECO:0000313" key="3">
    <source>
        <dbReference type="Proteomes" id="UP001158986"/>
    </source>
</evidence>
<name>A0ABN8CVG7_9STRA</name>
<sequence>MPSFATKWTVKEVYSGSHCAGTPKMVEMTETTICDVEACMAHDLSGYTLFESMSCNIDDRFTYTEERFAGFSYVVMARYGGVGCQRVVHTTVYPASGICKKSSILSSASHIVNLCDNGTTAVKQFENGDCAGEPSQNFQLDNEQIVNVTARVPRENVILHHLVSRGGYGEVYSGLFNNEHVAIKMQLLELRKSINHLNSFLAEVKLMATLNHERIVQFAGVAWDSLTDLCVLFEYMEGGDLRNLLKNCEEHNTPLSFDQTKATIALHVAHSLTHLHSLSSPVLHRDLKSKNILLTAQLEAKLTDFGVSRERSDFTMTGGVGSSRWMAPEVMMGDRYDDKADMFSFGVVLAELDHHLLPYANARIIAVHIKLYRI</sequence>
<dbReference type="InterPro" id="IPR011009">
    <property type="entry name" value="Kinase-like_dom_sf"/>
</dbReference>
<gene>
    <name evidence="2" type="ORF">PBS001_LOCUS1931</name>
</gene>
<dbReference type="PROSITE" id="PS50011">
    <property type="entry name" value="PROTEIN_KINASE_DOM"/>
    <property type="match status" value="1"/>
</dbReference>
<organism evidence="2 3">
    <name type="scientific">Peronospora belbahrii</name>
    <dbReference type="NCBI Taxonomy" id="622444"/>
    <lineage>
        <taxon>Eukaryota</taxon>
        <taxon>Sar</taxon>
        <taxon>Stramenopiles</taxon>
        <taxon>Oomycota</taxon>
        <taxon>Peronosporomycetes</taxon>
        <taxon>Peronosporales</taxon>
        <taxon>Peronosporaceae</taxon>
        <taxon>Peronospora</taxon>
    </lineage>
</organism>
<dbReference type="InterPro" id="IPR000719">
    <property type="entry name" value="Prot_kinase_dom"/>
</dbReference>
<dbReference type="InterPro" id="IPR051681">
    <property type="entry name" value="Ser/Thr_Kinases-Pseudokinases"/>
</dbReference>
<evidence type="ECO:0000259" key="1">
    <source>
        <dbReference type="PROSITE" id="PS50011"/>
    </source>
</evidence>
<dbReference type="PANTHER" id="PTHR44329:SF214">
    <property type="entry name" value="PROTEIN KINASE DOMAIN-CONTAINING PROTEIN"/>
    <property type="match status" value="1"/>
</dbReference>
<dbReference type="Pfam" id="PF00069">
    <property type="entry name" value="Pkinase"/>
    <property type="match status" value="1"/>
</dbReference>
<dbReference type="PANTHER" id="PTHR44329">
    <property type="entry name" value="SERINE/THREONINE-PROTEIN KINASE TNNI3K-RELATED"/>
    <property type="match status" value="1"/>
</dbReference>
<dbReference type="EMBL" id="CAKLCB010000104">
    <property type="protein sequence ID" value="CAH0515213.1"/>
    <property type="molecule type" value="Genomic_DNA"/>
</dbReference>
<keyword evidence="3" id="KW-1185">Reference proteome</keyword>
<evidence type="ECO:0000313" key="2">
    <source>
        <dbReference type="EMBL" id="CAH0515213.1"/>
    </source>
</evidence>
<feature type="domain" description="Protein kinase" evidence="1">
    <location>
        <begin position="157"/>
        <end position="374"/>
    </location>
</feature>
<reference evidence="2 3" key="1">
    <citation type="submission" date="2021-11" db="EMBL/GenBank/DDBJ databases">
        <authorList>
            <person name="Islam A."/>
            <person name="Islam S."/>
            <person name="Flora M.S."/>
            <person name="Rahman M."/>
            <person name="Ziaur R.M."/>
            <person name="Epstein J.H."/>
            <person name="Hassan M."/>
            <person name="Klassen M."/>
            <person name="Woodard K."/>
            <person name="Webb A."/>
            <person name="Webby R.J."/>
            <person name="El Zowalaty M.E."/>
        </authorList>
    </citation>
    <scope>NUCLEOTIDE SEQUENCE [LARGE SCALE GENOMIC DNA]</scope>
    <source>
        <strain evidence="2">Pbs1</strain>
    </source>
</reference>
<dbReference type="SUPFAM" id="SSF56112">
    <property type="entry name" value="Protein kinase-like (PK-like)"/>
    <property type="match status" value="1"/>
</dbReference>
<accession>A0ABN8CVG7</accession>
<dbReference type="Proteomes" id="UP001158986">
    <property type="component" value="Unassembled WGS sequence"/>
</dbReference>
<protein>
    <recommendedName>
        <fullName evidence="1">Protein kinase domain-containing protein</fullName>
    </recommendedName>
</protein>
<comment type="caution">
    <text evidence="2">The sequence shown here is derived from an EMBL/GenBank/DDBJ whole genome shotgun (WGS) entry which is preliminary data.</text>
</comment>
<dbReference type="InterPro" id="IPR008271">
    <property type="entry name" value="Ser/Thr_kinase_AS"/>
</dbReference>
<dbReference type="Gene3D" id="1.10.510.10">
    <property type="entry name" value="Transferase(Phosphotransferase) domain 1"/>
    <property type="match status" value="1"/>
</dbReference>
<proteinExistence type="predicted"/>
<dbReference type="PROSITE" id="PS00108">
    <property type="entry name" value="PROTEIN_KINASE_ST"/>
    <property type="match status" value="1"/>
</dbReference>